<protein>
    <recommendedName>
        <fullName evidence="4">Major facilitator superfamily (MFS) profile domain-containing protein</fullName>
    </recommendedName>
</protein>
<dbReference type="Proteomes" id="UP000076727">
    <property type="component" value="Unassembled WGS sequence"/>
</dbReference>
<feature type="transmembrane region" description="Helical" evidence="1">
    <location>
        <begin position="24"/>
        <end position="45"/>
    </location>
</feature>
<dbReference type="STRING" id="1314783.A0A165LBL5"/>
<feature type="transmembrane region" description="Helical" evidence="1">
    <location>
        <begin position="109"/>
        <end position="127"/>
    </location>
</feature>
<evidence type="ECO:0000313" key="3">
    <source>
        <dbReference type="Proteomes" id="UP000076727"/>
    </source>
</evidence>
<organism evidence="2 3">
    <name type="scientific">Daedalea quercina L-15889</name>
    <dbReference type="NCBI Taxonomy" id="1314783"/>
    <lineage>
        <taxon>Eukaryota</taxon>
        <taxon>Fungi</taxon>
        <taxon>Dikarya</taxon>
        <taxon>Basidiomycota</taxon>
        <taxon>Agaricomycotina</taxon>
        <taxon>Agaricomycetes</taxon>
        <taxon>Polyporales</taxon>
        <taxon>Fomitopsis</taxon>
    </lineage>
</organism>
<evidence type="ECO:0008006" key="4">
    <source>
        <dbReference type="Google" id="ProtNLM"/>
    </source>
</evidence>
<dbReference type="InterPro" id="IPR036259">
    <property type="entry name" value="MFS_trans_sf"/>
</dbReference>
<feature type="transmembrane region" description="Helical" evidence="1">
    <location>
        <begin position="76"/>
        <end position="97"/>
    </location>
</feature>
<name>A0A165LBL5_9APHY</name>
<reference evidence="2 3" key="1">
    <citation type="journal article" date="2016" name="Mol. Biol. Evol.">
        <title>Comparative Genomics of Early-Diverging Mushroom-Forming Fungi Provides Insights into the Origins of Lignocellulose Decay Capabilities.</title>
        <authorList>
            <person name="Nagy L.G."/>
            <person name="Riley R."/>
            <person name="Tritt A."/>
            <person name="Adam C."/>
            <person name="Daum C."/>
            <person name="Floudas D."/>
            <person name="Sun H."/>
            <person name="Yadav J.S."/>
            <person name="Pangilinan J."/>
            <person name="Larsson K.H."/>
            <person name="Matsuura K."/>
            <person name="Barry K."/>
            <person name="Labutti K."/>
            <person name="Kuo R."/>
            <person name="Ohm R.A."/>
            <person name="Bhattacharya S.S."/>
            <person name="Shirouzu T."/>
            <person name="Yoshinaga Y."/>
            <person name="Martin F.M."/>
            <person name="Grigoriev I.V."/>
            <person name="Hibbett D.S."/>
        </authorList>
    </citation>
    <scope>NUCLEOTIDE SEQUENCE [LARGE SCALE GENOMIC DNA]</scope>
    <source>
        <strain evidence="2 3">L-15889</strain>
    </source>
</reference>
<dbReference type="OrthoDB" id="2213137at2759"/>
<proteinExistence type="predicted"/>
<evidence type="ECO:0000313" key="2">
    <source>
        <dbReference type="EMBL" id="KZT64205.1"/>
    </source>
</evidence>
<keyword evidence="1" id="KW-0812">Transmembrane</keyword>
<keyword evidence="1" id="KW-0472">Membrane</keyword>
<dbReference type="SUPFAM" id="SSF103473">
    <property type="entry name" value="MFS general substrate transporter"/>
    <property type="match status" value="1"/>
</dbReference>
<keyword evidence="1" id="KW-1133">Transmembrane helix</keyword>
<dbReference type="Gene3D" id="1.20.1250.20">
    <property type="entry name" value="MFS general substrate transporter like domains"/>
    <property type="match status" value="1"/>
</dbReference>
<dbReference type="EMBL" id="KV429137">
    <property type="protein sequence ID" value="KZT64205.1"/>
    <property type="molecule type" value="Genomic_DNA"/>
</dbReference>
<evidence type="ECO:0000256" key="1">
    <source>
        <dbReference type="SAM" id="Phobius"/>
    </source>
</evidence>
<gene>
    <name evidence="2" type="ORF">DAEQUDRAFT_48161</name>
</gene>
<accession>A0A165LBL5</accession>
<keyword evidence="3" id="KW-1185">Reference proteome</keyword>
<sequence>MVLTLLSFITGKIGDHLGFKVNCSIFWLAGMLGSAFCTELWQFFITQGVLQGIDNALIFPLVMPLPAQWFLKYRAFATGVIVAVCSFGDAMATLIMYKMLAALCLKRTFLIYTEINAACYIVALILVKERRSPSR</sequence>
<dbReference type="AlphaFoldDB" id="A0A165LBL5"/>